<evidence type="ECO:0000313" key="1">
    <source>
        <dbReference type="EMBL" id="MFC6280955.1"/>
    </source>
</evidence>
<name>A0ABW1TVR3_9BURK</name>
<keyword evidence="2" id="KW-1185">Reference proteome</keyword>
<reference evidence="2" key="1">
    <citation type="journal article" date="2019" name="Int. J. Syst. Evol. Microbiol.">
        <title>The Global Catalogue of Microorganisms (GCM) 10K type strain sequencing project: providing services to taxonomists for standard genome sequencing and annotation.</title>
        <authorList>
            <consortium name="The Broad Institute Genomics Platform"/>
            <consortium name="The Broad Institute Genome Sequencing Center for Infectious Disease"/>
            <person name="Wu L."/>
            <person name="Ma J."/>
        </authorList>
    </citation>
    <scope>NUCLEOTIDE SEQUENCE [LARGE SCALE GENOMIC DNA]</scope>
    <source>
        <strain evidence="2">CCUG 39402</strain>
    </source>
</reference>
<dbReference type="Proteomes" id="UP001596270">
    <property type="component" value="Unassembled WGS sequence"/>
</dbReference>
<dbReference type="EMBL" id="JBHSRS010000015">
    <property type="protein sequence ID" value="MFC6280955.1"/>
    <property type="molecule type" value="Genomic_DNA"/>
</dbReference>
<organism evidence="1 2">
    <name type="scientific">Polaromonas aquatica</name>
    <dbReference type="NCBI Taxonomy" id="332657"/>
    <lineage>
        <taxon>Bacteria</taxon>
        <taxon>Pseudomonadati</taxon>
        <taxon>Pseudomonadota</taxon>
        <taxon>Betaproteobacteria</taxon>
        <taxon>Burkholderiales</taxon>
        <taxon>Comamonadaceae</taxon>
        <taxon>Polaromonas</taxon>
    </lineage>
</organism>
<accession>A0ABW1TVR3</accession>
<protein>
    <submittedName>
        <fullName evidence="1">Uncharacterized protein</fullName>
    </submittedName>
</protein>
<comment type="caution">
    <text evidence="1">The sequence shown here is derived from an EMBL/GenBank/DDBJ whole genome shotgun (WGS) entry which is preliminary data.</text>
</comment>
<gene>
    <name evidence="1" type="ORF">ACFQND_06890</name>
</gene>
<evidence type="ECO:0000313" key="2">
    <source>
        <dbReference type="Proteomes" id="UP001596270"/>
    </source>
</evidence>
<sequence>MTQEILKRLVDGALPMQFFAPSDIEDLQVLRGAGYLEVSFGPLEQSHQAFAMVTGVTPLGRAAIRYFGYGTRH</sequence>
<proteinExistence type="predicted"/>